<protein>
    <submittedName>
        <fullName evidence="2">Uncharacterized protein</fullName>
    </submittedName>
</protein>
<proteinExistence type="predicted"/>
<keyword evidence="3" id="KW-1185">Reference proteome</keyword>
<reference evidence="2 3" key="1">
    <citation type="submission" date="2019-01" db="EMBL/GenBank/DDBJ databases">
        <title>Sequencing the genomes of 1000 actinobacteria strains.</title>
        <authorList>
            <person name="Klenk H.-P."/>
        </authorList>
    </citation>
    <scope>NUCLEOTIDE SEQUENCE [LARGE SCALE GENOMIC DNA]</scope>
    <source>
        <strain evidence="2 3">DSM 43925</strain>
    </source>
</reference>
<organism evidence="2 3">
    <name type="scientific">Nonomuraea polychroma</name>
    <dbReference type="NCBI Taxonomy" id="46176"/>
    <lineage>
        <taxon>Bacteria</taxon>
        <taxon>Bacillati</taxon>
        <taxon>Actinomycetota</taxon>
        <taxon>Actinomycetes</taxon>
        <taxon>Streptosporangiales</taxon>
        <taxon>Streptosporangiaceae</taxon>
        <taxon>Nonomuraea</taxon>
    </lineage>
</organism>
<gene>
    <name evidence="2" type="ORF">EDD27_1464</name>
</gene>
<evidence type="ECO:0000313" key="2">
    <source>
        <dbReference type="EMBL" id="RVX39121.1"/>
    </source>
</evidence>
<name>A0A438M0D6_9ACTN</name>
<dbReference type="Proteomes" id="UP000284824">
    <property type="component" value="Unassembled WGS sequence"/>
</dbReference>
<dbReference type="Gene3D" id="3.40.50.300">
    <property type="entry name" value="P-loop containing nucleotide triphosphate hydrolases"/>
    <property type="match status" value="1"/>
</dbReference>
<dbReference type="EMBL" id="SAUN01000001">
    <property type="protein sequence ID" value="RVX39121.1"/>
    <property type="molecule type" value="Genomic_DNA"/>
</dbReference>
<dbReference type="InterPro" id="IPR027417">
    <property type="entry name" value="P-loop_NTPase"/>
</dbReference>
<dbReference type="RefSeq" id="WP_206641300.1">
    <property type="nucleotide sequence ID" value="NZ_SAUN01000001.1"/>
</dbReference>
<accession>A0A438M0D6</accession>
<evidence type="ECO:0000313" key="3">
    <source>
        <dbReference type="Proteomes" id="UP000284824"/>
    </source>
</evidence>
<dbReference type="AlphaFoldDB" id="A0A438M0D6"/>
<evidence type="ECO:0000256" key="1">
    <source>
        <dbReference type="SAM" id="MobiDB-lite"/>
    </source>
</evidence>
<comment type="caution">
    <text evidence="2">The sequence shown here is derived from an EMBL/GenBank/DDBJ whole genome shotgun (WGS) entry which is preliminary data.</text>
</comment>
<dbReference type="SUPFAM" id="SSF52540">
    <property type="entry name" value="P-loop containing nucleoside triphosphate hydrolases"/>
    <property type="match status" value="1"/>
</dbReference>
<feature type="region of interest" description="Disordered" evidence="1">
    <location>
        <begin position="405"/>
        <end position="431"/>
    </location>
</feature>
<sequence>MSAVMTTPDPGQVYEFTAEVPQGQVIRYDLAALCSALNINDPTRIAVETDGLRRAMITVYPSNPLAQVRAVTREDLVMDRHGRIVIGVYHNGRPVKKRLFDPSTGSAQRHLVFGTTGAGKSRVVHLELAAEKINGFVSWLADLKFGQSVPEAEEHVDWPVRTQEGAVLMTMAAVAVAQDRMRRYAAAGRSAFVLGVDPLLNVTLDEANRALERGAPYRDLMTHLIKELGRTGRSVGVGVRLSAQAAHLEELGGSDTLRAMLKEGEVTLLRWSGSMMRQLVADGLLPAGEQLMPIPKTLAPRELRSQFDPAADDDDDAPGTQGMGYLLSGPRPTAMMRHLRVGSIAPLAGKDPEILALYGPGEPARLEELSAEADGENIGLIAYHLRHDPVAFQALCDQFREIYQQKPGHGGGGQHAGGAVDDGPEESADRPRKVLVEDRVRAVLAAADAPMSADEVLAAVNSDGGKQVSGGTVRNKLSALVDSGAAVQPGRGLYAPVR</sequence>